<dbReference type="Proteomes" id="UP000009168">
    <property type="component" value="Unassembled WGS sequence"/>
</dbReference>
<dbReference type="Pfam" id="PF07690">
    <property type="entry name" value="MFS_1"/>
    <property type="match status" value="1"/>
</dbReference>
<evidence type="ECO:0000256" key="4">
    <source>
        <dbReference type="ARBA" id="ARBA00023136"/>
    </source>
</evidence>
<sequence length="500" mass="56974">MGENFKNSHDKLLVELDDMTRISSKFVEEGLHQVGDDGFYQMRLLFIFFAQWMVSVFIFVGPVYYFPDPEFQCSNGESCTEDSGGCNEQKLISSPYNTITSDYKLYCDNRNLRSVSQSALFWGPIFGNIFFSFIADWKGRRLSLIAAWSLNTLGILGITFSQNIYQLILMIFITGFSLVPCNNLNLIMVNEQSGEAFRQRGTTLLLMSWAVFEIFLVPIAKYIYNWRNIFIYFTLFPSCVIAVLNYLYIYESPRFLLTKELRNEMYSTLNRIAKVNKREAITEQDCFINPLESSKAQKIYTYLDLVKYKSLRLITIASCLVMFFTQMIYYSTQYSLGSVGSSLYINTLVVGAGEAIAYFLCNQVAHKLQRKLFTFIFYTSSIFLCLLFLFVKSDINQTILACLVRIFNCGTLCILALFVEELYPTTVRSLGVGAQMSIGVAGSSLAPIVIDLAKKLGINPLLATGIISIPAIYTISFFKETKGEPLQDDILEFQQETKDF</sequence>
<keyword evidence="2 5" id="KW-0812">Transmembrane</keyword>
<proteinExistence type="predicted"/>
<dbReference type="KEGG" id="tet:TTHERM_00437690"/>
<evidence type="ECO:0000313" key="7">
    <source>
        <dbReference type="EMBL" id="EAR97520.2"/>
    </source>
</evidence>
<feature type="transmembrane region" description="Helical" evidence="5">
    <location>
        <begin position="229"/>
        <end position="249"/>
    </location>
</feature>
<feature type="transmembrane region" description="Helical" evidence="5">
    <location>
        <begin position="372"/>
        <end position="391"/>
    </location>
</feature>
<gene>
    <name evidence="7" type="ORF">TTHERM_00437690</name>
</gene>
<dbReference type="InterPro" id="IPR036259">
    <property type="entry name" value="MFS_trans_sf"/>
</dbReference>
<comment type="subcellular location">
    <subcellularLocation>
        <location evidence="1">Membrane</location>
        <topology evidence="1">Multi-pass membrane protein</topology>
    </subcellularLocation>
</comment>
<dbReference type="SUPFAM" id="SSF103473">
    <property type="entry name" value="MFS general substrate transporter"/>
    <property type="match status" value="1"/>
</dbReference>
<dbReference type="GO" id="GO:0016020">
    <property type="term" value="C:membrane"/>
    <property type="evidence" value="ECO:0007669"/>
    <property type="project" value="UniProtKB-SubCell"/>
</dbReference>
<dbReference type="InterPro" id="IPR011701">
    <property type="entry name" value="MFS"/>
</dbReference>
<evidence type="ECO:0000313" key="8">
    <source>
        <dbReference type="Proteomes" id="UP000009168"/>
    </source>
</evidence>
<dbReference type="RefSeq" id="XP_001017765.2">
    <property type="nucleotide sequence ID" value="XM_001017765.2"/>
</dbReference>
<dbReference type="STRING" id="312017.I7MK43"/>
<keyword evidence="8" id="KW-1185">Reference proteome</keyword>
<feature type="transmembrane region" description="Helical" evidence="5">
    <location>
        <begin position="397"/>
        <end position="418"/>
    </location>
</feature>
<accession>I7MK43</accession>
<evidence type="ECO:0000256" key="2">
    <source>
        <dbReference type="ARBA" id="ARBA00022692"/>
    </source>
</evidence>
<dbReference type="AlphaFoldDB" id="I7MK43"/>
<dbReference type="PROSITE" id="PS50850">
    <property type="entry name" value="MFS"/>
    <property type="match status" value="1"/>
</dbReference>
<feature type="transmembrane region" description="Helical" evidence="5">
    <location>
        <begin position="430"/>
        <end position="450"/>
    </location>
</feature>
<feature type="domain" description="Major facilitator superfamily (MFS) profile" evidence="6">
    <location>
        <begin position="54"/>
        <end position="482"/>
    </location>
</feature>
<dbReference type="eggNOG" id="KOG0255">
    <property type="taxonomic scope" value="Eukaryota"/>
</dbReference>
<keyword evidence="4 5" id="KW-0472">Membrane</keyword>
<dbReference type="InParanoid" id="I7MK43"/>
<feature type="transmembrane region" description="Helical" evidence="5">
    <location>
        <begin position="456"/>
        <end position="478"/>
    </location>
</feature>
<reference evidence="8" key="1">
    <citation type="journal article" date="2006" name="PLoS Biol.">
        <title>Macronuclear genome sequence of the ciliate Tetrahymena thermophila, a model eukaryote.</title>
        <authorList>
            <person name="Eisen J.A."/>
            <person name="Coyne R.S."/>
            <person name="Wu M."/>
            <person name="Wu D."/>
            <person name="Thiagarajan M."/>
            <person name="Wortman J.R."/>
            <person name="Badger J.H."/>
            <person name="Ren Q."/>
            <person name="Amedeo P."/>
            <person name="Jones K.M."/>
            <person name="Tallon L.J."/>
            <person name="Delcher A.L."/>
            <person name="Salzberg S.L."/>
            <person name="Silva J.C."/>
            <person name="Haas B.J."/>
            <person name="Majoros W.H."/>
            <person name="Farzad M."/>
            <person name="Carlton J.M."/>
            <person name="Smith R.K. Jr."/>
            <person name="Garg J."/>
            <person name="Pearlman R.E."/>
            <person name="Karrer K.M."/>
            <person name="Sun L."/>
            <person name="Manning G."/>
            <person name="Elde N.C."/>
            <person name="Turkewitz A.P."/>
            <person name="Asai D.J."/>
            <person name="Wilkes D.E."/>
            <person name="Wang Y."/>
            <person name="Cai H."/>
            <person name="Collins K."/>
            <person name="Stewart B.A."/>
            <person name="Lee S.R."/>
            <person name="Wilamowska K."/>
            <person name="Weinberg Z."/>
            <person name="Ruzzo W.L."/>
            <person name="Wloga D."/>
            <person name="Gaertig J."/>
            <person name="Frankel J."/>
            <person name="Tsao C.-C."/>
            <person name="Gorovsky M.A."/>
            <person name="Keeling P.J."/>
            <person name="Waller R.F."/>
            <person name="Patron N.J."/>
            <person name="Cherry J.M."/>
            <person name="Stover N.A."/>
            <person name="Krieger C.J."/>
            <person name="del Toro C."/>
            <person name="Ryder H.F."/>
            <person name="Williamson S.C."/>
            <person name="Barbeau R.A."/>
            <person name="Hamilton E.P."/>
            <person name="Orias E."/>
        </authorList>
    </citation>
    <scope>NUCLEOTIDE SEQUENCE [LARGE SCALE GENOMIC DNA]</scope>
    <source>
        <strain evidence="8">SB210</strain>
    </source>
</reference>
<feature type="transmembrane region" description="Helical" evidence="5">
    <location>
        <begin position="44"/>
        <end position="66"/>
    </location>
</feature>
<evidence type="ECO:0000259" key="6">
    <source>
        <dbReference type="PROSITE" id="PS50850"/>
    </source>
</evidence>
<keyword evidence="3 5" id="KW-1133">Transmembrane helix</keyword>
<dbReference type="GeneID" id="7843619"/>
<dbReference type="InterPro" id="IPR020846">
    <property type="entry name" value="MFS_dom"/>
</dbReference>
<evidence type="ECO:0000256" key="3">
    <source>
        <dbReference type="ARBA" id="ARBA00022989"/>
    </source>
</evidence>
<evidence type="ECO:0000256" key="1">
    <source>
        <dbReference type="ARBA" id="ARBA00004141"/>
    </source>
</evidence>
<organism evidence="7 8">
    <name type="scientific">Tetrahymena thermophila (strain SB210)</name>
    <dbReference type="NCBI Taxonomy" id="312017"/>
    <lineage>
        <taxon>Eukaryota</taxon>
        <taxon>Sar</taxon>
        <taxon>Alveolata</taxon>
        <taxon>Ciliophora</taxon>
        <taxon>Intramacronucleata</taxon>
        <taxon>Oligohymenophorea</taxon>
        <taxon>Hymenostomatida</taxon>
        <taxon>Tetrahymenina</taxon>
        <taxon>Tetrahymenidae</taxon>
        <taxon>Tetrahymena</taxon>
    </lineage>
</organism>
<dbReference type="EMBL" id="GG662663">
    <property type="protein sequence ID" value="EAR97520.2"/>
    <property type="molecule type" value="Genomic_DNA"/>
</dbReference>
<evidence type="ECO:0000256" key="5">
    <source>
        <dbReference type="SAM" id="Phobius"/>
    </source>
</evidence>
<dbReference type="OrthoDB" id="5296287at2759"/>
<feature type="transmembrane region" description="Helical" evidence="5">
    <location>
        <begin position="142"/>
        <end position="161"/>
    </location>
</feature>
<feature type="transmembrane region" description="Helical" evidence="5">
    <location>
        <begin position="119"/>
        <end position="135"/>
    </location>
</feature>
<feature type="transmembrane region" description="Helical" evidence="5">
    <location>
        <begin position="311"/>
        <end position="331"/>
    </location>
</feature>
<dbReference type="PANTHER" id="PTHR24064">
    <property type="entry name" value="SOLUTE CARRIER FAMILY 22 MEMBER"/>
    <property type="match status" value="1"/>
</dbReference>
<feature type="transmembrane region" description="Helical" evidence="5">
    <location>
        <begin position="201"/>
        <end position="223"/>
    </location>
</feature>
<protein>
    <submittedName>
        <fullName evidence="7">MFS transporter</fullName>
    </submittedName>
</protein>
<name>I7MK43_TETTS</name>
<dbReference type="Gene3D" id="1.20.1250.20">
    <property type="entry name" value="MFS general substrate transporter like domains"/>
    <property type="match status" value="1"/>
</dbReference>
<feature type="transmembrane region" description="Helical" evidence="5">
    <location>
        <begin position="167"/>
        <end position="189"/>
    </location>
</feature>
<feature type="transmembrane region" description="Helical" evidence="5">
    <location>
        <begin position="343"/>
        <end position="360"/>
    </location>
</feature>
<dbReference type="GO" id="GO:0022857">
    <property type="term" value="F:transmembrane transporter activity"/>
    <property type="evidence" value="ECO:0007669"/>
    <property type="project" value="InterPro"/>
</dbReference>